<reference evidence="10 11" key="1">
    <citation type="submission" date="2022-02" db="EMBL/GenBank/DDBJ databases">
        <authorList>
            <person name="Min J."/>
        </authorList>
    </citation>
    <scope>NUCLEOTIDE SEQUENCE [LARGE SCALE GENOMIC DNA]</scope>
    <source>
        <strain evidence="10 11">GR10-1</strain>
    </source>
</reference>
<dbReference type="InterPro" id="IPR010978">
    <property type="entry name" value="tRNA-bd_arm"/>
</dbReference>
<dbReference type="SUPFAM" id="SSF55681">
    <property type="entry name" value="Class II aaRS and biotin synthetases"/>
    <property type="match status" value="1"/>
</dbReference>
<sequence>MAIDSIFAQNRFEMLQVNVIRQNVQEVKDRLAVKNFKTPELVDSVIALDDQRKKLQLEFDNTQASVNTASKEIGGLMAKGDKEAAELKKKEVAELKNKLQPITEQLSATEGELQQTLIQLPNLPAHGVPKGNSAEDNEVVREGGTKPSLHAGAKPHWDLIKEYDIVDFETGAKITGSGFPLYKGAGAKLQRALVQYFSIIIPMQDTPNTCRRLW</sequence>
<name>A0ABS9SP93_9BACT</name>
<protein>
    <recommendedName>
        <fullName evidence="5">Seryl-tRNA(Ser/Sec) synthetase</fullName>
    </recommendedName>
</protein>
<evidence type="ECO:0000256" key="3">
    <source>
        <dbReference type="ARBA" id="ARBA00022490"/>
    </source>
</evidence>
<comment type="catalytic activity">
    <reaction evidence="6">
        <text>tRNA(Sec) + L-serine + ATP = L-seryl-tRNA(Sec) + AMP + diphosphate + H(+)</text>
        <dbReference type="Rhea" id="RHEA:42580"/>
        <dbReference type="Rhea" id="RHEA-COMP:9742"/>
        <dbReference type="Rhea" id="RHEA-COMP:10128"/>
        <dbReference type="ChEBI" id="CHEBI:15378"/>
        <dbReference type="ChEBI" id="CHEBI:30616"/>
        <dbReference type="ChEBI" id="CHEBI:33019"/>
        <dbReference type="ChEBI" id="CHEBI:33384"/>
        <dbReference type="ChEBI" id="CHEBI:78442"/>
        <dbReference type="ChEBI" id="CHEBI:78533"/>
        <dbReference type="ChEBI" id="CHEBI:456215"/>
        <dbReference type="EC" id="6.1.1.11"/>
    </reaction>
</comment>
<dbReference type="PANTHER" id="PTHR43697:SF1">
    <property type="entry name" value="SERINE--TRNA LIGASE"/>
    <property type="match status" value="1"/>
</dbReference>
<keyword evidence="3" id="KW-0963">Cytoplasm</keyword>
<evidence type="ECO:0000256" key="6">
    <source>
        <dbReference type="ARBA" id="ARBA00047929"/>
    </source>
</evidence>
<organism evidence="10 11">
    <name type="scientific">Niabella ginsengisoli</name>
    <dbReference type="NCBI Taxonomy" id="522298"/>
    <lineage>
        <taxon>Bacteria</taxon>
        <taxon>Pseudomonadati</taxon>
        <taxon>Bacteroidota</taxon>
        <taxon>Chitinophagia</taxon>
        <taxon>Chitinophagales</taxon>
        <taxon>Chitinophagaceae</taxon>
        <taxon>Niabella</taxon>
    </lineage>
</organism>
<evidence type="ECO:0000256" key="7">
    <source>
        <dbReference type="ARBA" id="ARBA00048823"/>
    </source>
</evidence>
<dbReference type="Gene3D" id="1.10.287.40">
    <property type="entry name" value="Serine-tRNA synthetase, tRNA binding domain"/>
    <property type="match status" value="1"/>
</dbReference>
<evidence type="ECO:0000313" key="11">
    <source>
        <dbReference type="Proteomes" id="UP001202248"/>
    </source>
</evidence>
<dbReference type="SUPFAM" id="SSF46589">
    <property type="entry name" value="tRNA-binding arm"/>
    <property type="match status" value="1"/>
</dbReference>
<keyword evidence="11" id="KW-1185">Reference proteome</keyword>
<dbReference type="PANTHER" id="PTHR43697">
    <property type="entry name" value="SERYL-TRNA SYNTHETASE"/>
    <property type="match status" value="1"/>
</dbReference>
<keyword evidence="8" id="KW-0175">Coiled coil</keyword>
<dbReference type="InterPro" id="IPR045864">
    <property type="entry name" value="aa-tRNA-synth_II/BPL/LPL"/>
</dbReference>
<dbReference type="InterPro" id="IPR015866">
    <property type="entry name" value="Ser-tRNA-synth_1_N"/>
</dbReference>
<accession>A0ABS9SP93</accession>
<evidence type="ECO:0000256" key="5">
    <source>
        <dbReference type="ARBA" id="ARBA00033352"/>
    </source>
</evidence>
<dbReference type="Proteomes" id="UP001202248">
    <property type="component" value="Unassembled WGS sequence"/>
</dbReference>
<dbReference type="Gene3D" id="3.30.930.10">
    <property type="entry name" value="Bira Bifunctional Protein, Domain 2"/>
    <property type="match status" value="1"/>
</dbReference>
<comment type="similarity">
    <text evidence="2">Belongs to the class-II aminoacyl-tRNA synthetase family. Type-1 seryl-tRNA synthetase subfamily.</text>
</comment>
<dbReference type="EMBL" id="JAKWBL010000004">
    <property type="protein sequence ID" value="MCH5600096.1"/>
    <property type="molecule type" value="Genomic_DNA"/>
</dbReference>
<gene>
    <name evidence="10" type="ORF">MKP09_20325</name>
</gene>
<comment type="catalytic activity">
    <reaction evidence="7">
        <text>tRNA(Ser) + L-serine + ATP = L-seryl-tRNA(Ser) + AMP + diphosphate + H(+)</text>
        <dbReference type="Rhea" id="RHEA:12292"/>
        <dbReference type="Rhea" id="RHEA-COMP:9669"/>
        <dbReference type="Rhea" id="RHEA-COMP:9703"/>
        <dbReference type="ChEBI" id="CHEBI:15378"/>
        <dbReference type="ChEBI" id="CHEBI:30616"/>
        <dbReference type="ChEBI" id="CHEBI:33019"/>
        <dbReference type="ChEBI" id="CHEBI:33384"/>
        <dbReference type="ChEBI" id="CHEBI:78442"/>
        <dbReference type="ChEBI" id="CHEBI:78533"/>
        <dbReference type="ChEBI" id="CHEBI:456215"/>
        <dbReference type="EC" id="6.1.1.11"/>
    </reaction>
</comment>
<dbReference type="RefSeq" id="WP_240832110.1">
    <property type="nucleotide sequence ID" value="NZ_JAKWBL010000004.1"/>
</dbReference>
<proteinExistence type="inferred from homology"/>
<comment type="pathway">
    <text evidence="1">Aminoacyl-tRNA biosynthesis; selenocysteinyl-tRNA(Sec) biosynthesis; L-seryl-tRNA(Sec) from L-serine and tRNA(Sec): step 1/1.</text>
</comment>
<feature type="coiled-coil region" evidence="8">
    <location>
        <begin position="52"/>
        <end position="98"/>
    </location>
</feature>
<evidence type="ECO:0000313" key="10">
    <source>
        <dbReference type="EMBL" id="MCH5600096.1"/>
    </source>
</evidence>
<dbReference type="InterPro" id="IPR042103">
    <property type="entry name" value="SerRS_1_N_sf"/>
</dbReference>
<evidence type="ECO:0000256" key="1">
    <source>
        <dbReference type="ARBA" id="ARBA00005045"/>
    </source>
</evidence>
<feature type="domain" description="Serine-tRNA synthetase type1 N-terminal" evidence="9">
    <location>
        <begin position="14"/>
        <end position="124"/>
    </location>
</feature>
<dbReference type="Pfam" id="PF02403">
    <property type="entry name" value="Seryl_tRNA_N"/>
    <property type="match status" value="1"/>
</dbReference>
<evidence type="ECO:0000256" key="4">
    <source>
        <dbReference type="ARBA" id="ARBA00022917"/>
    </source>
</evidence>
<evidence type="ECO:0000256" key="2">
    <source>
        <dbReference type="ARBA" id="ARBA00010728"/>
    </source>
</evidence>
<comment type="caution">
    <text evidence="10">The sequence shown here is derived from an EMBL/GenBank/DDBJ whole genome shotgun (WGS) entry which is preliminary data.</text>
</comment>
<evidence type="ECO:0000259" key="9">
    <source>
        <dbReference type="Pfam" id="PF02403"/>
    </source>
</evidence>
<keyword evidence="4" id="KW-0648">Protein biosynthesis</keyword>
<evidence type="ECO:0000256" key="8">
    <source>
        <dbReference type="SAM" id="Coils"/>
    </source>
</evidence>